<reference evidence="3" key="1">
    <citation type="submission" date="2017-06" db="EMBL/GenBank/DDBJ databases">
        <title>Aedes aegypti genome working group (AGWG) sequencing and assembly.</title>
        <authorList>
            <consortium name="Aedes aegypti Genome Working Group (AGWG)"/>
            <person name="Matthews B.J."/>
        </authorList>
    </citation>
    <scope>NUCLEOTIDE SEQUENCE [LARGE SCALE GENOMIC DNA]</scope>
    <source>
        <strain evidence="3">LVP_AGWG</strain>
    </source>
</reference>
<dbReference type="EnsemblMetazoa" id="AAEL025298-RA">
    <property type="protein sequence ID" value="AAEL025298-PA"/>
    <property type="gene ID" value="AAEL025298"/>
</dbReference>
<dbReference type="Gene3D" id="1.25.10.10">
    <property type="entry name" value="Leucine-rich Repeat Variant"/>
    <property type="match status" value="1"/>
</dbReference>
<evidence type="ECO:0000313" key="3">
    <source>
        <dbReference type="Proteomes" id="UP000008820"/>
    </source>
</evidence>
<dbReference type="Pfam" id="PF06371">
    <property type="entry name" value="Drf_GBD"/>
    <property type="match status" value="1"/>
</dbReference>
<feature type="domain" description="Formin GTPase-binding" evidence="1">
    <location>
        <begin position="40"/>
        <end position="232"/>
    </location>
</feature>
<organism evidence="2 3">
    <name type="scientific">Aedes aegypti</name>
    <name type="common">Yellowfever mosquito</name>
    <name type="synonym">Culex aegypti</name>
    <dbReference type="NCBI Taxonomy" id="7159"/>
    <lineage>
        <taxon>Eukaryota</taxon>
        <taxon>Metazoa</taxon>
        <taxon>Ecdysozoa</taxon>
        <taxon>Arthropoda</taxon>
        <taxon>Hexapoda</taxon>
        <taxon>Insecta</taxon>
        <taxon>Pterygota</taxon>
        <taxon>Neoptera</taxon>
        <taxon>Endopterygota</taxon>
        <taxon>Diptera</taxon>
        <taxon>Nematocera</taxon>
        <taxon>Culicoidea</taxon>
        <taxon>Culicidae</taxon>
        <taxon>Culicinae</taxon>
        <taxon>Aedini</taxon>
        <taxon>Aedes</taxon>
        <taxon>Stegomyia</taxon>
    </lineage>
</organism>
<dbReference type="InterPro" id="IPR010473">
    <property type="entry name" value="GTPase-bd"/>
</dbReference>
<gene>
    <name evidence="2" type="primary">110680775</name>
</gene>
<evidence type="ECO:0000259" key="1">
    <source>
        <dbReference type="SMART" id="SM01140"/>
    </source>
</evidence>
<dbReference type="InterPro" id="IPR016024">
    <property type="entry name" value="ARM-type_fold"/>
</dbReference>
<accession>A0A903VN87</accession>
<proteinExistence type="predicted"/>
<dbReference type="PANTHER" id="PTHR45725:SF1">
    <property type="entry name" value="DISHEVELLED ASSOCIATED ACTIVATOR OF MORPHOGENESIS, ISOFORM D"/>
    <property type="match status" value="1"/>
</dbReference>
<dbReference type="GO" id="GO:0030838">
    <property type="term" value="P:positive regulation of actin filament polymerization"/>
    <property type="evidence" value="ECO:0007669"/>
    <property type="project" value="TreeGrafter"/>
</dbReference>
<dbReference type="SUPFAM" id="SSF48371">
    <property type="entry name" value="ARM repeat"/>
    <property type="match status" value="1"/>
</dbReference>
<dbReference type="GO" id="GO:0030036">
    <property type="term" value="P:actin cytoskeleton organization"/>
    <property type="evidence" value="ECO:0007669"/>
    <property type="project" value="InterPro"/>
</dbReference>
<dbReference type="InterPro" id="IPR051425">
    <property type="entry name" value="Formin_Homology"/>
</dbReference>
<evidence type="ECO:0000313" key="2">
    <source>
        <dbReference type="EnsemblMetazoa" id="AAEL025298-PA"/>
    </source>
</evidence>
<dbReference type="OrthoDB" id="1104827at2759"/>
<dbReference type="GO" id="GO:0031267">
    <property type="term" value="F:small GTPase binding"/>
    <property type="evidence" value="ECO:0007669"/>
    <property type="project" value="InterPro"/>
</dbReference>
<dbReference type="PANTHER" id="PTHR45725">
    <property type="entry name" value="FORMIN HOMOLOGY 2 FAMILY MEMBER"/>
    <property type="match status" value="1"/>
</dbReference>
<dbReference type="AlphaFoldDB" id="A0A903VN87"/>
<sequence length="237" mass="26500">METINSFTKFLQDLFYKDDEPPEICVVEGVFSLQTLTPTQPMPAVDELDSKFAELVEELDLTAPNKAAMLSLPPQKKWQIYCSRKSPLDATDPSGAPLPGVNLPPSPEHYIERLKDMAVQLKASSPDESPSHEYSPKIESHTALFDALKTALRTSAHSFVIRFIELQGLPALLELLQALDIRVANSPLHTSLIGCIKALNEQFGKLWVQAQTNRCNTSNNSIDLQIHHYLCWEDAFL</sequence>
<keyword evidence="3" id="KW-1185">Reference proteome</keyword>
<name>A0A903VN87_AEDAE</name>
<dbReference type="InterPro" id="IPR011989">
    <property type="entry name" value="ARM-like"/>
</dbReference>
<dbReference type="Proteomes" id="UP000008820">
    <property type="component" value="Unassembled WGS sequence"/>
</dbReference>
<protein>
    <recommendedName>
        <fullName evidence="1">Formin GTPase-binding domain-containing protein</fullName>
    </recommendedName>
</protein>
<dbReference type="GO" id="GO:0003779">
    <property type="term" value="F:actin binding"/>
    <property type="evidence" value="ECO:0007669"/>
    <property type="project" value="InterPro"/>
</dbReference>
<reference evidence="2" key="2">
    <citation type="submission" date="2022-10" db="UniProtKB">
        <authorList>
            <consortium name="EnsemblMetazoa"/>
        </authorList>
    </citation>
    <scope>IDENTIFICATION</scope>
    <source>
        <strain evidence="2">LVP_AGWG</strain>
    </source>
</reference>
<dbReference type="SMART" id="SM01140">
    <property type="entry name" value="Drf_GBD"/>
    <property type="match status" value="1"/>
</dbReference>